<dbReference type="Proteomes" id="UP000198877">
    <property type="component" value="Unassembled WGS sequence"/>
</dbReference>
<evidence type="ECO:0000256" key="1">
    <source>
        <dbReference type="SAM" id="MobiDB-lite"/>
    </source>
</evidence>
<dbReference type="EMBL" id="FOYR01000003">
    <property type="protein sequence ID" value="SFR65765.1"/>
    <property type="molecule type" value="Genomic_DNA"/>
</dbReference>
<name>A0A1I6IG83_9MICO</name>
<dbReference type="AlphaFoldDB" id="A0A1I6IG83"/>
<proteinExistence type="predicted"/>
<accession>A0A1I6IG83</accession>
<evidence type="ECO:0000313" key="3">
    <source>
        <dbReference type="Proteomes" id="UP000198877"/>
    </source>
</evidence>
<protein>
    <submittedName>
        <fullName evidence="2">Uncharacterized protein</fullName>
    </submittedName>
</protein>
<organism evidence="2 3">
    <name type="scientific">Microbacterium azadirachtae</name>
    <dbReference type="NCBI Taxonomy" id="582680"/>
    <lineage>
        <taxon>Bacteria</taxon>
        <taxon>Bacillati</taxon>
        <taxon>Actinomycetota</taxon>
        <taxon>Actinomycetes</taxon>
        <taxon>Micrococcales</taxon>
        <taxon>Microbacteriaceae</taxon>
        <taxon>Microbacterium</taxon>
    </lineage>
</organism>
<evidence type="ECO:0000313" key="2">
    <source>
        <dbReference type="EMBL" id="SFR65765.1"/>
    </source>
</evidence>
<sequence length="48" mass="4888">MKHRNPLLAAGRQGVSAFIRSFSGEEGECAAPDTPGMRPGFAGTPGSA</sequence>
<reference evidence="3" key="1">
    <citation type="submission" date="2016-10" db="EMBL/GenBank/DDBJ databases">
        <authorList>
            <person name="Varghese N."/>
            <person name="Submissions S."/>
        </authorList>
    </citation>
    <scope>NUCLEOTIDE SEQUENCE [LARGE SCALE GENOMIC DNA]</scope>
    <source>
        <strain evidence="3">CL127</strain>
    </source>
</reference>
<feature type="region of interest" description="Disordered" evidence="1">
    <location>
        <begin position="26"/>
        <end position="48"/>
    </location>
</feature>
<gene>
    <name evidence="2" type="ORF">SAMN04488591_2606</name>
</gene>